<protein>
    <recommendedName>
        <fullName evidence="4">Myb-like domain-containing protein</fullName>
    </recommendedName>
</protein>
<accession>A0A6A6X5I0</accession>
<feature type="region of interest" description="Disordered" evidence="1">
    <location>
        <begin position="310"/>
        <end position="453"/>
    </location>
</feature>
<feature type="region of interest" description="Disordered" evidence="1">
    <location>
        <begin position="1"/>
        <end position="296"/>
    </location>
</feature>
<gene>
    <name evidence="2" type="ORF">K505DRAFT_326811</name>
</gene>
<evidence type="ECO:0008006" key="4">
    <source>
        <dbReference type="Google" id="ProtNLM"/>
    </source>
</evidence>
<feature type="compositionally biased region" description="Polar residues" evidence="1">
    <location>
        <begin position="75"/>
        <end position="85"/>
    </location>
</feature>
<feature type="compositionally biased region" description="Low complexity" evidence="1">
    <location>
        <begin position="13"/>
        <end position="28"/>
    </location>
</feature>
<feature type="compositionally biased region" description="Basic and acidic residues" evidence="1">
    <location>
        <begin position="183"/>
        <end position="206"/>
    </location>
</feature>
<name>A0A6A6X5I0_9PLEO</name>
<dbReference type="AlphaFoldDB" id="A0A6A6X5I0"/>
<dbReference type="Gene3D" id="1.10.10.60">
    <property type="entry name" value="Homeodomain-like"/>
    <property type="match status" value="1"/>
</dbReference>
<evidence type="ECO:0000313" key="3">
    <source>
        <dbReference type="Proteomes" id="UP000799757"/>
    </source>
</evidence>
<evidence type="ECO:0000313" key="2">
    <source>
        <dbReference type="EMBL" id="KAF2791488.1"/>
    </source>
</evidence>
<evidence type="ECO:0000256" key="1">
    <source>
        <dbReference type="SAM" id="MobiDB-lite"/>
    </source>
</evidence>
<feature type="compositionally biased region" description="Acidic residues" evidence="1">
    <location>
        <begin position="430"/>
        <end position="445"/>
    </location>
</feature>
<dbReference type="EMBL" id="MU002016">
    <property type="protein sequence ID" value="KAF2791488.1"/>
    <property type="molecule type" value="Genomic_DNA"/>
</dbReference>
<dbReference type="Proteomes" id="UP000799757">
    <property type="component" value="Unassembled WGS sequence"/>
</dbReference>
<feature type="compositionally biased region" description="Acidic residues" evidence="1">
    <location>
        <begin position="255"/>
        <end position="269"/>
    </location>
</feature>
<reference evidence="2" key="1">
    <citation type="journal article" date="2020" name="Stud. Mycol.">
        <title>101 Dothideomycetes genomes: a test case for predicting lifestyles and emergence of pathogens.</title>
        <authorList>
            <person name="Haridas S."/>
            <person name="Albert R."/>
            <person name="Binder M."/>
            <person name="Bloem J."/>
            <person name="Labutti K."/>
            <person name="Salamov A."/>
            <person name="Andreopoulos B."/>
            <person name="Baker S."/>
            <person name="Barry K."/>
            <person name="Bills G."/>
            <person name="Bluhm B."/>
            <person name="Cannon C."/>
            <person name="Castanera R."/>
            <person name="Culley D."/>
            <person name="Daum C."/>
            <person name="Ezra D."/>
            <person name="Gonzalez J."/>
            <person name="Henrissat B."/>
            <person name="Kuo A."/>
            <person name="Liang C."/>
            <person name="Lipzen A."/>
            <person name="Lutzoni F."/>
            <person name="Magnuson J."/>
            <person name="Mondo S."/>
            <person name="Nolan M."/>
            <person name="Ohm R."/>
            <person name="Pangilinan J."/>
            <person name="Park H.-J."/>
            <person name="Ramirez L."/>
            <person name="Alfaro M."/>
            <person name="Sun H."/>
            <person name="Tritt A."/>
            <person name="Yoshinaga Y."/>
            <person name="Zwiers L.-H."/>
            <person name="Turgeon B."/>
            <person name="Goodwin S."/>
            <person name="Spatafora J."/>
            <person name="Crous P."/>
            <person name="Grigoriev I."/>
        </authorList>
    </citation>
    <scope>NUCLEOTIDE SEQUENCE</scope>
    <source>
        <strain evidence="2">CBS 109.77</strain>
    </source>
</reference>
<sequence length="561" mass="61918">MVRQGLACHHNTTSLPSPRLGPRPSTSPALAPRRPRHRQSLALAHTLPRAALHMADRRAVRSSSRGITPAPQRPSAATTPQSGRVTRTRGARSAGRDVVKPARRGIRQASVASVASESDREGPPTKKTARKAHTKAQEQPVRDLTTVEEVDTEISTEFNIDDASVTPPKQRTAFGRGRRRSSRKFDPNADSDFREVDALKARERAARQPQAEPPHQEQQPEVELQEGEEGVVYPFDDQEEVQPLAADDIDHVIDVDDQEEVQPIADDDIEHVLDVDNQEDQQQPQAPTALSGPPRTAAELEQLTRSLIEATKPQYKENLRGGFFARQPNAERVEFGDGFDDSQPAPGPSYPSGKGKETQLSSPKKRRQDVVWHDSDDDTFESIGPSSKAQERRQQAPVAKRVRIDPTSFAAPPSHQPPLRNDNQTRSSDVQEESLSEADAPDMTEEAPPPSSYARIRELAQKNTAPRPRKRPIPWSPQQEAALEEYVGALGPKYAQILSHDASNDGLGLLQDRTQVNLKDKVRNMAITMIKSRAPLSNGFEGIISPTSVVGRRLIEDGFDV</sequence>
<dbReference type="OrthoDB" id="5398572at2759"/>
<keyword evidence="3" id="KW-1185">Reference proteome</keyword>
<organism evidence="2 3">
    <name type="scientific">Melanomma pulvis-pyrius CBS 109.77</name>
    <dbReference type="NCBI Taxonomy" id="1314802"/>
    <lineage>
        <taxon>Eukaryota</taxon>
        <taxon>Fungi</taxon>
        <taxon>Dikarya</taxon>
        <taxon>Ascomycota</taxon>
        <taxon>Pezizomycotina</taxon>
        <taxon>Dothideomycetes</taxon>
        <taxon>Pleosporomycetidae</taxon>
        <taxon>Pleosporales</taxon>
        <taxon>Melanommataceae</taxon>
        <taxon>Melanomma</taxon>
    </lineage>
</organism>
<proteinExistence type="predicted"/>